<dbReference type="GO" id="GO:0016236">
    <property type="term" value="P:macroautophagy"/>
    <property type="evidence" value="ECO:0007669"/>
    <property type="project" value="UniProtKB-ARBA"/>
</dbReference>
<gene>
    <name evidence="11" type="ORF">ECRASSUSDP1_LOCUS14532</name>
</gene>
<dbReference type="GO" id="GO:0005776">
    <property type="term" value="C:autophagosome"/>
    <property type="evidence" value="ECO:0007669"/>
    <property type="project" value="UniProtKB-SubCell"/>
</dbReference>
<comment type="similarity">
    <text evidence="2 10">Belongs to the ATG8 family.</text>
</comment>
<evidence type="ECO:0000256" key="9">
    <source>
        <dbReference type="PIRSR" id="PIRSR604241-50"/>
    </source>
</evidence>
<evidence type="ECO:0000256" key="8">
    <source>
        <dbReference type="ARBA" id="ARBA00037868"/>
    </source>
</evidence>
<feature type="lipid moiety-binding region" description="Phosphatidylserine amidated glycine; alternate" evidence="9">
    <location>
        <position position="115"/>
    </location>
</feature>
<dbReference type="Proteomes" id="UP001295684">
    <property type="component" value="Unassembled WGS sequence"/>
</dbReference>
<dbReference type="InterPro" id="IPR029071">
    <property type="entry name" value="Ubiquitin-like_domsf"/>
</dbReference>
<organism evidence="11 12">
    <name type="scientific">Euplotes crassus</name>
    <dbReference type="NCBI Taxonomy" id="5936"/>
    <lineage>
        <taxon>Eukaryota</taxon>
        <taxon>Sar</taxon>
        <taxon>Alveolata</taxon>
        <taxon>Ciliophora</taxon>
        <taxon>Intramacronucleata</taxon>
        <taxon>Spirotrichea</taxon>
        <taxon>Hypotrichia</taxon>
        <taxon>Euplotida</taxon>
        <taxon>Euplotidae</taxon>
        <taxon>Moneuplotes</taxon>
    </lineage>
</organism>
<evidence type="ECO:0000313" key="12">
    <source>
        <dbReference type="Proteomes" id="UP001295684"/>
    </source>
</evidence>
<dbReference type="Gene3D" id="3.10.20.90">
    <property type="entry name" value="Phosphatidylinositol 3-kinase Catalytic Subunit, Chain A, domain 1"/>
    <property type="match status" value="1"/>
</dbReference>
<evidence type="ECO:0000256" key="7">
    <source>
        <dbReference type="ARBA" id="ARBA00023329"/>
    </source>
</evidence>
<dbReference type="GO" id="GO:0006950">
    <property type="term" value="P:response to stress"/>
    <property type="evidence" value="ECO:0007669"/>
    <property type="project" value="UniProtKB-ARBA"/>
</dbReference>
<keyword evidence="5" id="KW-0472">Membrane</keyword>
<dbReference type="InterPro" id="IPR004241">
    <property type="entry name" value="Atg8-like"/>
</dbReference>
<dbReference type="FunFam" id="3.10.20.90:FF:000149">
    <property type="entry name" value="microtubule-associated proteins 1A/1B light chain 3C"/>
    <property type="match status" value="1"/>
</dbReference>
<comment type="caution">
    <text evidence="11">The sequence shown here is derived from an EMBL/GenBank/DDBJ whole genome shotgun (WGS) entry which is preliminary data.</text>
</comment>
<evidence type="ECO:0000256" key="10">
    <source>
        <dbReference type="RuleBase" id="RU004384"/>
    </source>
</evidence>
<dbReference type="GO" id="GO:0031410">
    <property type="term" value="C:cytoplasmic vesicle"/>
    <property type="evidence" value="ECO:0007669"/>
    <property type="project" value="UniProtKB-KW"/>
</dbReference>
<dbReference type="EMBL" id="CAMPGE010014524">
    <property type="protein sequence ID" value="CAI2373192.1"/>
    <property type="molecule type" value="Genomic_DNA"/>
</dbReference>
<evidence type="ECO:0000256" key="4">
    <source>
        <dbReference type="ARBA" id="ARBA00023006"/>
    </source>
</evidence>
<keyword evidence="3" id="KW-0963">Cytoplasm</keyword>
<dbReference type="Pfam" id="PF02991">
    <property type="entry name" value="ATG8"/>
    <property type="match status" value="1"/>
</dbReference>
<reference evidence="11" key="1">
    <citation type="submission" date="2023-07" db="EMBL/GenBank/DDBJ databases">
        <authorList>
            <consortium name="AG Swart"/>
            <person name="Singh M."/>
            <person name="Singh A."/>
            <person name="Seah K."/>
            <person name="Emmerich C."/>
        </authorList>
    </citation>
    <scope>NUCLEOTIDE SEQUENCE</scope>
    <source>
        <strain evidence="11">DP1</strain>
    </source>
</reference>
<dbReference type="GO" id="GO:0012505">
    <property type="term" value="C:endomembrane system"/>
    <property type="evidence" value="ECO:0007669"/>
    <property type="project" value="UniProtKB-SubCell"/>
</dbReference>
<keyword evidence="7" id="KW-0968">Cytoplasmic vesicle</keyword>
<dbReference type="AlphaFoldDB" id="A0AAD2CX28"/>
<accession>A0AAD2CX28</accession>
<name>A0AAD2CX28_EUPCR</name>
<keyword evidence="12" id="KW-1185">Reference proteome</keyword>
<evidence type="ECO:0000256" key="6">
    <source>
        <dbReference type="ARBA" id="ARBA00023288"/>
    </source>
</evidence>
<keyword evidence="4 10" id="KW-0072">Autophagy</keyword>
<evidence type="ECO:0000256" key="1">
    <source>
        <dbReference type="ARBA" id="ARBA00004419"/>
    </source>
</evidence>
<protein>
    <recommendedName>
        <fullName evidence="10">Autophagy-related protein</fullName>
    </recommendedName>
</protein>
<evidence type="ECO:0000313" key="11">
    <source>
        <dbReference type="EMBL" id="CAI2373192.1"/>
    </source>
</evidence>
<sequence length="115" mass="13845">MYKYQEKDLDKRKSECEKLREKYPDRIPIICEKYSKSKLPDLVKEKFLVPNELAAFQFIYIIRKRIQLGENEGIFCFVNNKYLLKNDSLMTDIYQDYKDEDGFLYITYADENITG</sequence>
<keyword evidence="6 9" id="KW-0449">Lipoprotein</keyword>
<evidence type="ECO:0000256" key="5">
    <source>
        <dbReference type="ARBA" id="ARBA00023136"/>
    </source>
</evidence>
<dbReference type="SUPFAM" id="SSF54236">
    <property type="entry name" value="Ubiquitin-like"/>
    <property type="match status" value="1"/>
</dbReference>
<evidence type="ECO:0000256" key="2">
    <source>
        <dbReference type="ARBA" id="ARBA00007293"/>
    </source>
</evidence>
<evidence type="ECO:0000256" key="3">
    <source>
        <dbReference type="ARBA" id="ARBA00022490"/>
    </source>
</evidence>
<comment type="subcellular location">
    <subcellularLocation>
        <location evidence="1">Cytoplasmic vesicle</location>
        <location evidence="1">Autophagosome</location>
    </subcellularLocation>
    <subcellularLocation>
        <location evidence="8">Endomembrane system</location>
        <topology evidence="8">Lipid-anchor</topology>
    </subcellularLocation>
</comment>
<dbReference type="PANTHER" id="PTHR10969">
    <property type="entry name" value="MICROTUBULE-ASSOCIATED PROTEINS 1A/1B LIGHT CHAIN 3-RELATED"/>
    <property type="match status" value="1"/>
</dbReference>
<proteinExistence type="inferred from homology"/>